<comment type="similarity">
    <text evidence="5">Belongs to the CofC family.</text>
</comment>
<evidence type="ECO:0000313" key="7">
    <source>
        <dbReference type="EMBL" id="TDC79765.1"/>
    </source>
</evidence>
<evidence type="ECO:0000256" key="6">
    <source>
        <dbReference type="SAM" id="MobiDB-lite"/>
    </source>
</evidence>
<dbReference type="GO" id="GO:0005525">
    <property type="term" value="F:GTP binding"/>
    <property type="evidence" value="ECO:0007669"/>
    <property type="project" value="UniProtKB-KW"/>
</dbReference>
<comment type="pathway">
    <text evidence="5">Cofactor biosynthesis; coenzyme F420 biosynthesis.</text>
</comment>
<feature type="binding site" evidence="5">
    <location>
        <position position="236"/>
    </location>
    <ligand>
        <name>phosphoenolpyruvate</name>
        <dbReference type="ChEBI" id="CHEBI:58702"/>
    </ligand>
</feature>
<organism evidence="7 8">
    <name type="scientific">Streptomyces hainanensis</name>
    <dbReference type="NCBI Taxonomy" id="402648"/>
    <lineage>
        <taxon>Bacteria</taxon>
        <taxon>Bacillati</taxon>
        <taxon>Actinomycetota</taxon>
        <taxon>Actinomycetes</taxon>
        <taxon>Kitasatosporales</taxon>
        <taxon>Streptomycetaceae</taxon>
        <taxon>Streptomyces</taxon>
    </lineage>
</organism>
<dbReference type="GO" id="GO:0043814">
    <property type="term" value="F:phospholactate guanylyltransferase activity"/>
    <property type="evidence" value="ECO:0007669"/>
    <property type="project" value="InterPro"/>
</dbReference>
<dbReference type="EMBL" id="SMKI01000011">
    <property type="protein sequence ID" value="TDC79765.1"/>
    <property type="molecule type" value="Genomic_DNA"/>
</dbReference>
<evidence type="ECO:0000256" key="1">
    <source>
        <dbReference type="ARBA" id="ARBA00022679"/>
    </source>
</evidence>
<dbReference type="SUPFAM" id="SSF53448">
    <property type="entry name" value="Nucleotide-diphospho-sugar transferases"/>
    <property type="match status" value="1"/>
</dbReference>
<dbReference type="Proteomes" id="UP000295345">
    <property type="component" value="Unassembled WGS sequence"/>
</dbReference>
<feature type="region of interest" description="Disordered" evidence="6">
    <location>
        <begin position="41"/>
        <end position="98"/>
    </location>
</feature>
<evidence type="ECO:0000313" key="8">
    <source>
        <dbReference type="Proteomes" id="UP000295345"/>
    </source>
</evidence>
<keyword evidence="2 5" id="KW-0548">Nucleotidyltransferase</keyword>
<evidence type="ECO:0000256" key="5">
    <source>
        <dbReference type="HAMAP-Rule" id="MF_02114"/>
    </source>
</evidence>
<dbReference type="UniPathway" id="UPA00071"/>
<dbReference type="EC" id="2.7.7.105" evidence="5"/>
<feature type="binding site" evidence="5">
    <location>
        <position position="255"/>
    </location>
    <ligand>
        <name>phosphoenolpyruvate</name>
        <dbReference type="ChEBI" id="CHEBI:58702"/>
    </ligand>
</feature>
<accession>A0A4V2Y4B5</accession>
<evidence type="ECO:0000256" key="4">
    <source>
        <dbReference type="ARBA" id="ARBA00023134"/>
    </source>
</evidence>
<dbReference type="GO" id="GO:0052645">
    <property type="term" value="P:F420-0 metabolic process"/>
    <property type="evidence" value="ECO:0007669"/>
    <property type="project" value="UniProtKB-UniRule"/>
</dbReference>
<reference evidence="7 8" key="1">
    <citation type="submission" date="2019-03" db="EMBL/GenBank/DDBJ databases">
        <title>Draft genome sequences of novel Actinobacteria.</title>
        <authorList>
            <person name="Sahin N."/>
            <person name="Ay H."/>
            <person name="Saygin H."/>
        </authorList>
    </citation>
    <scope>NUCLEOTIDE SEQUENCE [LARGE SCALE GENOMIC DNA]</scope>
    <source>
        <strain evidence="7 8">DSM 41900</strain>
    </source>
</reference>
<protein>
    <recommendedName>
        <fullName evidence="5">Phosphoenolpyruvate guanylyltransferase</fullName>
        <shortName evidence="5">PEP guanylyltransferase</shortName>
        <ecNumber evidence="5">2.7.7.105</ecNumber>
    </recommendedName>
</protein>
<comment type="function">
    <text evidence="5">Guanylyltransferase that catalyzes the activation of phosphoenolpyruvate (PEP) as enolpyruvoyl-2-diphospho-5'-guanosine, via the condensation of PEP with GTP. It is involved in the biosynthesis of coenzyme F420, a hydride carrier cofactor.</text>
</comment>
<feature type="binding site" evidence="5">
    <location>
        <position position="252"/>
    </location>
    <ligand>
        <name>phosphoenolpyruvate</name>
        <dbReference type="ChEBI" id="CHEBI:58702"/>
    </ligand>
</feature>
<feature type="compositionally biased region" description="Basic and acidic residues" evidence="6">
    <location>
        <begin position="85"/>
        <end position="96"/>
    </location>
</feature>
<dbReference type="InterPro" id="IPR029044">
    <property type="entry name" value="Nucleotide-diphossugar_trans"/>
</dbReference>
<keyword evidence="3 5" id="KW-0547">Nucleotide-binding</keyword>
<dbReference type="HAMAP" id="MF_02114">
    <property type="entry name" value="CofC"/>
    <property type="match status" value="1"/>
</dbReference>
<dbReference type="AlphaFoldDB" id="A0A4V2Y4B5"/>
<dbReference type="Pfam" id="PF01983">
    <property type="entry name" value="CofC"/>
    <property type="match status" value="1"/>
</dbReference>
<dbReference type="NCBIfam" id="TIGR03552">
    <property type="entry name" value="F420_cofC"/>
    <property type="match status" value="1"/>
</dbReference>
<dbReference type="Gene3D" id="3.90.550.10">
    <property type="entry name" value="Spore Coat Polysaccharide Biosynthesis Protein SpsA, Chain A"/>
    <property type="match status" value="1"/>
</dbReference>
<sequence>MLIVGFTRNAASRYQKPILRRDTGTPSPLALLRRGPLRTVAQVSPRGGGLSSSSIRRRDGPSLHPNAPSWAPGERPSRRRTRHQGGRENDTVRDTDGPGWALLVPLKPLRLAKSRLTPTAGEALRPSLALAFAEDTVSAALACPLVRKVLVVTDDPLAGERLTALGAAVTPDRPGRGLNAALAHGESTVRNEDPGAAVAALNADLPALRPAELARVLAAAGERSRSFLADAAGVGTTLLAAMPGMPLEPAFGGRSRSRHDASGATELLLDGVESVRRDVDTGDDLRDALALGVGPRTAARVRRLTAPAAPTASAGSGR</sequence>
<dbReference type="PANTHER" id="PTHR40392:SF1">
    <property type="entry name" value="2-PHOSPHO-L-LACTATE GUANYLYLTRANSFERASE"/>
    <property type="match status" value="1"/>
</dbReference>
<dbReference type="InterPro" id="IPR002835">
    <property type="entry name" value="CofC"/>
</dbReference>
<evidence type="ECO:0000256" key="3">
    <source>
        <dbReference type="ARBA" id="ARBA00022741"/>
    </source>
</evidence>
<dbReference type="PANTHER" id="PTHR40392">
    <property type="entry name" value="2-PHOSPHO-L-LACTATE GUANYLYLTRANSFERASE"/>
    <property type="match status" value="1"/>
</dbReference>
<keyword evidence="1 5" id="KW-0808">Transferase</keyword>
<evidence type="ECO:0000256" key="2">
    <source>
        <dbReference type="ARBA" id="ARBA00022695"/>
    </source>
</evidence>
<dbReference type="OrthoDB" id="9151145at2"/>
<gene>
    <name evidence="7" type="primary">cofC</name>
    <name evidence="5" type="synonym">fbiD</name>
    <name evidence="7" type="ORF">E1283_01950</name>
</gene>
<comment type="catalytic activity">
    <reaction evidence="5">
        <text>phosphoenolpyruvate + GTP + H(+) = enolpyruvoyl-2-diphospho-5'-guanosine + diphosphate</text>
        <dbReference type="Rhea" id="RHEA:30519"/>
        <dbReference type="ChEBI" id="CHEBI:15378"/>
        <dbReference type="ChEBI" id="CHEBI:33019"/>
        <dbReference type="ChEBI" id="CHEBI:37565"/>
        <dbReference type="ChEBI" id="CHEBI:58702"/>
        <dbReference type="ChEBI" id="CHEBI:143701"/>
        <dbReference type="EC" id="2.7.7.105"/>
    </reaction>
</comment>
<keyword evidence="8" id="KW-1185">Reference proteome</keyword>
<keyword evidence="4 5" id="KW-0342">GTP-binding</keyword>
<name>A0A4V2Y4B5_9ACTN</name>
<comment type="caution">
    <text evidence="7">The sequence shown here is derived from an EMBL/GenBank/DDBJ whole genome shotgun (WGS) entry which is preliminary data.</text>
</comment>
<proteinExistence type="inferred from homology"/>